<keyword evidence="2" id="KW-1185">Reference proteome</keyword>
<evidence type="ECO:0000313" key="2">
    <source>
        <dbReference type="Proteomes" id="UP000886653"/>
    </source>
</evidence>
<gene>
    <name evidence="1" type="ORF">CROQUDRAFT_517280</name>
</gene>
<dbReference type="Proteomes" id="UP000886653">
    <property type="component" value="Unassembled WGS sequence"/>
</dbReference>
<reference evidence="1" key="1">
    <citation type="submission" date="2013-11" db="EMBL/GenBank/DDBJ databases">
        <title>Genome sequence of the fusiform rust pathogen reveals effectors for host alternation and coevolution with pine.</title>
        <authorList>
            <consortium name="DOE Joint Genome Institute"/>
            <person name="Smith K."/>
            <person name="Pendleton A."/>
            <person name="Kubisiak T."/>
            <person name="Anderson C."/>
            <person name="Salamov A."/>
            <person name="Aerts A."/>
            <person name="Riley R."/>
            <person name="Clum A."/>
            <person name="Lindquist E."/>
            <person name="Ence D."/>
            <person name="Campbell M."/>
            <person name="Kronenberg Z."/>
            <person name="Feau N."/>
            <person name="Dhillon B."/>
            <person name="Hamelin R."/>
            <person name="Burleigh J."/>
            <person name="Smith J."/>
            <person name="Yandell M."/>
            <person name="Nelson C."/>
            <person name="Grigoriev I."/>
            <person name="Davis J."/>
        </authorList>
    </citation>
    <scope>NUCLEOTIDE SEQUENCE</scope>
    <source>
        <strain evidence="1">G11</strain>
    </source>
</reference>
<dbReference type="AlphaFoldDB" id="A0A9P6TBP4"/>
<accession>A0A9P6TBP4</accession>
<name>A0A9P6TBP4_9BASI</name>
<evidence type="ECO:0000313" key="1">
    <source>
        <dbReference type="EMBL" id="KAG0146481.1"/>
    </source>
</evidence>
<comment type="caution">
    <text evidence="1">The sequence shown here is derived from an EMBL/GenBank/DDBJ whole genome shotgun (WGS) entry which is preliminary data.</text>
</comment>
<dbReference type="EMBL" id="MU167260">
    <property type="protein sequence ID" value="KAG0146481.1"/>
    <property type="molecule type" value="Genomic_DNA"/>
</dbReference>
<organism evidence="1 2">
    <name type="scientific">Cronartium quercuum f. sp. fusiforme G11</name>
    <dbReference type="NCBI Taxonomy" id="708437"/>
    <lineage>
        <taxon>Eukaryota</taxon>
        <taxon>Fungi</taxon>
        <taxon>Dikarya</taxon>
        <taxon>Basidiomycota</taxon>
        <taxon>Pucciniomycotina</taxon>
        <taxon>Pucciniomycetes</taxon>
        <taxon>Pucciniales</taxon>
        <taxon>Coleosporiaceae</taxon>
        <taxon>Cronartium</taxon>
    </lineage>
</organism>
<protein>
    <submittedName>
        <fullName evidence="1">Uncharacterized protein</fullName>
    </submittedName>
</protein>
<proteinExistence type="predicted"/>
<sequence length="85" mass="9079">MNRVTFDLSGLAGFGYRSGALEKTLASSELERAFKKVLKTHASPPSPRKFIAGKITRAIPSSLRAVMPIAMQASAQALITMQNGS</sequence>